<keyword evidence="3" id="KW-1185">Reference proteome</keyword>
<dbReference type="OrthoDB" id="9148007at2"/>
<dbReference type="GO" id="GO:0009035">
    <property type="term" value="F:type I site-specific deoxyribonuclease activity"/>
    <property type="evidence" value="ECO:0007669"/>
    <property type="project" value="UniProtKB-EC"/>
</dbReference>
<dbReference type="GO" id="GO:0003677">
    <property type="term" value="F:DNA binding"/>
    <property type="evidence" value="ECO:0007669"/>
    <property type="project" value="UniProtKB-KW"/>
</dbReference>
<dbReference type="Gene3D" id="3.90.1570.50">
    <property type="match status" value="1"/>
</dbReference>
<comment type="caution">
    <text evidence="2">The sequence shown here is derived from an EMBL/GenBank/DDBJ whole genome shotgun (WGS) entry which is preliminary data.</text>
</comment>
<reference evidence="2 3" key="1">
    <citation type="submission" date="2020-08" db="EMBL/GenBank/DDBJ databases">
        <title>Genome sequencing of Purple Non-Sulfur Bacteria from various extreme environments.</title>
        <authorList>
            <person name="Mayer M."/>
        </authorList>
    </citation>
    <scope>NUCLEOTIDE SEQUENCE [LARGE SCALE GENOMIC DNA]</scope>
    <source>
        <strain evidence="2 3">2761</strain>
    </source>
</reference>
<sequence length="388" mass="43152">MEFAERMKSHIAHVRNVSEHCDSEETTKQALILPVLDALGFSPFDPLKVRAEFAADFPGVKFNERVDYSLFCNGVPVMFIEAKSVKENLTNHAPQLSRYFNSVPEVTIAAITNGREWRFFTDLVAKNVMDKEPFLVVDFSRISNGDIEQLARFRHDQFQPDALRTLAEESVYLAAFKDVIKKSVLDCSDDFVRFVANHSSIQRTLTVRFVEAITPIVKQAVAQSMSERVAHSFAEPVTPAAPDQPAAASSVEVSATDDYVDPHNPRIVTTEAERRIFAIVSDIVGDAAELVGKDTETYYSVLYQGKVNRWLLRYFGARKNPGVQFCVPLTDVRLKEVARAGLQVGPGDAILLASPEHLSRIPGIVFDALEHARNDANFKRAGGDHQGA</sequence>
<evidence type="ECO:0000259" key="1">
    <source>
        <dbReference type="Pfam" id="PF04313"/>
    </source>
</evidence>
<dbReference type="RefSeq" id="WP_153117393.1">
    <property type="nucleotide sequence ID" value="NZ_JACIGE010000010.1"/>
</dbReference>
<evidence type="ECO:0000313" key="2">
    <source>
        <dbReference type="EMBL" id="MBB4248364.1"/>
    </source>
</evidence>
<evidence type="ECO:0000313" key="3">
    <source>
        <dbReference type="Proteomes" id="UP000587070"/>
    </source>
</evidence>
<proteinExistence type="predicted"/>
<dbReference type="Pfam" id="PF04313">
    <property type="entry name" value="HSDR_N"/>
    <property type="match status" value="1"/>
</dbReference>
<dbReference type="Proteomes" id="UP000587070">
    <property type="component" value="Unassembled WGS sequence"/>
</dbReference>
<dbReference type="GO" id="GO:0009307">
    <property type="term" value="P:DNA restriction-modification system"/>
    <property type="evidence" value="ECO:0007669"/>
    <property type="project" value="UniProtKB-KW"/>
</dbReference>
<dbReference type="AlphaFoldDB" id="A0A840G237"/>
<accession>A0A840G237</accession>
<dbReference type="InterPro" id="IPR007409">
    <property type="entry name" value="Restrct_endonuc_type1_HsdR_N"/>
</dbReference>
<protein>
    <recommendedName>
        <fullName evidence="1">Restriction endonuclease type I HsdR N-terminal domain-containing protein</fullName>
    </recommendedName>
</protein>
<feature type="domain" description="Restriction endonuclease type I HsdR N-terminal" evidence="1">
    <location>
        <begin position="62"/>
        <end position="125"/>
    </location>
</feature>
<dbReference type="EMBL" id="JACIGE010000010">
    <property type="protein sequence ID" value="MBB4248364.1"/>
    <property type="molecule type" value="Genomic_DNA"/>
</dbReference>
<gene>
    <name evidence="2" type="ORF">GGD90_002756</name>
</gene>
<organism evidence="2 3">
    <name type="scientific">Rhodocyclus tenuis</name>
    <name type="common">Rhodospirillum tenue</name>
    <dbReference type="NCBI Taxonomy" id="1066"/>
    <lineage>
        <taxon>Bacteria</taxon>
        <taxon>Pseudomonadati</taxon>
        <taxon>Pseudomonadota</taxon>
        <taxon>Betaproteobacteria</taxon>
        <taxon>Rhodocyclales</taxon>
        <taxon>Rhodocyclaceae</taxon>
        <taxon>Rhodocyclus</taxon>
    </lineage>
</organism>
<dbReference type="GO" id="GO:0005524">
    <property type="term" value="F:ATP binding"/>
    <property type="evidence" value="ECO:0007669"/>
    <property type="project" value="UniProtKB-KW"/>
</dbReference>
<name>A0A840G237_RHOTE</name>